<evidence type="ECO:0000313" key="2">
    <source>
        <dbReference type="EMBL" id="CAF1502772.1"/>
    </source>
</evidence>
<proteinExistence type="predicted"/>
<evidence type="ECO:0000313" key="3">
    <source>
        <dbReference type="Proteomes" id="UP000663860"/>
    </source>
</evidence>
<name>A0A815T7R3_9BILA</name>
<accession>A0A815T7R3</accession>
<feature type="compositionally biased region" description="Polar residues" evidence="1">
    <location>
        <begin position="15"/>
        <end position="44"/>
    </location>
</feature>
<dbReference type="AlphaFoldDB" id="A0A815T7R3"/>
<reference evidence="2" key="1">
    <citation type="submission" date="2021-02" db="EMBL/GenBank/DDBJ databases">
        <authorList>
            <person name="Nowell W R."/>
        </authorList>
    </citation>
    <scope>NUCLEOTIDE SEQUENCE</scope>
</reference>
<feature type="region of interest" description="Disordered" evidence="1">
    <location>
        <begin position="1"/>
        <end position="51"/>
    </location>
</feature>
<dbReference type="EMBL" id="CAJNOE010003422">
    <property type="protein sequence ID" value="CAF1502772.1"/>
    <property type="molecule type" value="Genomic_DNA"/>
</dbReference>
<sequence>MLNQNTSLMAHHNSQENNTDNTDLIPSQSTSVTSLDSCTSMETRSSQEKSADELYDKIEDMICEYMRESHRHYLDCRVLRWHLDDDTSQQFSAVIVINPPTTKN</sequence>
<comment type="caution">
    <text evidence="2">The sequence shown here is derived from an EMBL/GenBank/DDBJ whole genome shotgun (WGS) entry which is preliminary data.</text>
</comment>
<organism evidence="2 3">
    <name type="scientific">Adineta steineri</name>
    <dbReference type="NCBI Taxonomy" id="433720"/>
    <lineage>
        <taxon>Eukaryota</taxon>
        <taxon>Metazoa</taxon>
        <taxon>Spiralia</taxon>
        <taxon>Gnathifera</taxon>
        <taxon>Rotifera</taxon>
        <taxon>Eurotatoria</taxon>
        <taxon>Bdelloidea</taxon>
        <taxon>Adinetida</taxon>
        <taxon>Adinetidae</taxon>
        <taxon>Adineta</taxon>
    </lineage>
</organism>
<gene>
    <name evidence="2" type="ORF">IZO911_LOCUS45088</name>
</gene>
<dbReference type="Proteomes" id="UP000663860">
    <property type="component" value="Unassembled WGS sequence"/>
</dbReference>
<evidence type="ECO:0000256" key="1">
    <source>
        <dbReference type="SAM" id="MobiDB-lite"/>
    </source>
</evidence>
<protein>
    <submittedName>
        <fullName evidence="2">Uncharacterized protein</fullName>
    </submittedName>
</protein>